<evidence type="ECO:0000313" key="2">
    <source>
        <dbReference type="Proteomes" id="UP001279642"/>
    </source>
</evidence>
<dbReference type="EMBL" id="JAXCLW010000003">
    <property type="protein sequence ID" value="MDY0884098.1"/>
    <property type="molecule type" value="Genomic_DNA"/>
</dbReference>
<sequence>MGAQLLEGKPHRLLAAFDQTEYQSRDARGLMRSADSPISVAFEDPVLRAEGLFDDSYDQAKRFFGLTDWQLHDIVCDCHYGATMTATAAARYVRAAMGEPMSGLFARIKAAIFLC</sequence>
<evidence type="ECO:0000313" key="1">
    <source>
        <dbReference type="EMBL" id="MDY0884098.1"/>
    </source>
</evidence>
<gene>
    <name evidence="1" type="ORF">SMD27_14725</name>
</gene>
<accession>A0ABU5ECJ0</accession>
<protein>
    <submittedName>
        <fullName evidence="1">Uncharacterized protein</fullName>
    </submittedName>
</protein>
<reference evidence="1 2" key="1">
    <citation type="journal article" date="2016" name="Antonie Van Leeuwenhoek">
        <title>Dongia soli sp. nov., isolated from soil from Dokdo, Korea.</title>
        <authorList>
            <person name="Kim D.U."/>
            <person name="Lee H."/>
            <person name="Kim H."/>
            <person name="Kim S.G."/>
            <person name="Ka J.O."/>
        </authorList>
    </citation>
    <scope>NUCLEOTIDE SEQUENCE [LARGE SCALE GENOMIC DNA]</scope>
    <source>
        <strain evidence="1 2">D78</strain>
    </source>
</reference>
<name>A0ABU5ECJ0_9PROT</name>
<organism evidence="1 2">
    <name type="scientific">Dongia soli</name>
    <dbReference type="NCBI Taxonomy" id="600628"/>
    <lineage>
        <taxon>Bacteria</taxon>
        <taxon>Pseudomonadati</taxon>
        <taxon>Pseudomonadota</taxon>
        <taxon>Alphaproteobacteria</taxon>
        <taxon>Rhodospirillales</taxon>
        <taxon>Dongiaceae</taxon>
        <taxon>Dongia</taxon>
    </lineage>
</organism>
<proteinExistence type="predicted"/>
<keyword evidence="2" id="KW-1185">Reference proteome</keyword>
<dbReference type="Proteomes" id="UP001279642">
    <property type="component" value="Unassembled WGS sequence"/>
</dbReference>
<dbReference type="RefSeq" id="WP_320509151.1">
    <property type="nucleotide sequence ID" value="NZ_JAXCLW010000003.1"/>
</dbReference>
<comment type="caution">
    <text evidence="1">The sequence shown here is derived from an EMBL/GenBank/DDBJ whole genome shotgun (WGS) entry which is preliminary data.</text>
</comment>